<feature type="non-terminal residue" evidence="1">
    <location>
        <position position="78"/>
    </location>
</feature>
<keyword evidence="2" id="KW-1185">Reference proteome</keyword>
<comment type="caution">
    <text evidence="1">The sequence shown here is derived from an EMBL/GenBank/DDBJ whole genome shotgun (WGS) entry which is preliminary data.</text>
</comment>
<gene>
    <name evidence="1" type="ORF">ELS82_23945</name>
</gene>
<organism evidence="1 2">
    <name type="scientific">Vibrio ouci</name>
    <dbReference type="NCBI Taxonomy" id="2499078"/>
    <lineage>
        <taxon>Bacteria</taxon>
        <taxon>Pseudomonadati</taxon>
        <taxon>Pseudomonadota</taxon>
        <taxon>Gammaproteobacteria</taxon>
        <taxon>Vibrionales</taxon>
        <taxon>Vibrionaceae</taxon>
        <taxon>Vibrio</taxon>
    </lineage>
</organism>
<reference evidence="1 2" key="1">
    <citation type="submission" date="2019-01" db="EMBL/GenBank/DDBJ databases">
        <title>Vibrio BEI176 sp. nov, a marine bacterium isolated from China: eastern marignal seas.</title>
        <authorList>
            <person name="Li B."/>
        </authorList>
    </citation>
    <scope>NUCLEOTIDE SEQUENCE [LARGE SCALE GENOMIC DNA]</scope>
    <source>
        <strain evidence="1 2">BEI176</strain>
    </source>
</reference>
<dbReference type="Proteomes" id="UP000297753">
    <property type="component" value="Unassembled WGS sequence"/>
</dbReference>
<accession>A0A4Y8W889</accession>
<dbReference type="EMBL" id="SATR01000113">
    <property type="protein sequence ID" value="TFH89129.1"/>
    <property type="molecule type" value="Genomic_DNA"/>
</dbReference>
<dbReference type="AlphaFoldDB" id="A0A4Y8W889"/>
<name>A0A4Y8W889_9VIBR</name>
<proteinExistence type="predicted"/>
<evidence type="ECO:0000313" key="1">
    <source>
        <dbReference type="EMBL" id="TFH89129.1"/>
    </source>
</evidence>
<protein>
    <submittedName>
        <fullName evidence="1">Uncharacterized protein</fullName>
    </submittedName>
</protein>
<sequence length="78" mass="8783">MFMAQCFRFGWRRCSPLNWALAIFSTLGTKSNVLSKNTNLLSAFGILSMSFSMRASISMEAVRILGFVKSAREKLNIQ</sequence>
<evidence type="ECO:0000313" key="2">
    <source>
        <dbReference type="Proteomes" id="UP000297753"/>
    </source>
</evidence>